<evidence type="ECO:0000313" key="1">
    <source>
        <dbReference type="EMBL" id="MBC3346188.1"/>
    </source>
</evidence>
<dbReference type="Proteomes" id="UP000617171">
    <property type="component" value="Unassembled WGS sequence"/>
</dbReference>
<dbReference type="EMBL" id="JABWQV010000018">
    <property type="protein sequence ID" value="MBC3346188.1"/>
    <property type="molecule type" value="Genomic_DNA"/>
</dbReference>
<organism evidence="1 2">
    <name type="scientific">Pseudomonas tehranensis</name>
    <dbReference type="NCBI Taxonomy" id="2745502"/>
    <lineage>
        <taxon>Bacteria</taxon>
        <taxon>Pseudomonadati</taxon>
        <taxon>Pseudomonadota</taxon>
        <taxon>Gammaproteobacteria</taxon>
        <taxon>Pseudomonadales</taxon>
        <taxon>Pseudomonadaceae</taxon>
        <taxon>Pseudomonas</taxon>
    </lineage>
</organism>
<gene>
    <name evidence="1" type="ORF">HU811_06025</name>
</gene>
<reference evidence="1 2" key="1">
    <citation type="journal article" date="2020" name="Microorganisms">
        <title>Reliable Identification of Environmental Pseudomonas Isolates Using the rpoD Gene.</title>
        <authorList>
            <consortium name="The Broad Institute Genome Sequencing Platform"/>
            <person name="Girard L."/>
            <person name="Lood C."/>
            <person name="Rokni-Zadeh H."/>
            <person name="van Noort V."/>
            <person name="Lavigne R."/>
            <person name="De Mot R."/>
        </authorList>
    </citation>
    <scope>NUCLEOTIDE SEQUENCE [LARGE SCALE GENOMIC DNA]</scope>
    <source>
        <strain evidence="1 2">SWRI196</strain>
    </source>
</reference>
<keyword evidence="2" id="KW-1185">Reference proteome</keyword>
<proteinExistence type="predicted"/>
<accession>A0ABR6UNK0</accession>
<protein>
    <submittedName>
        <fullName evidence="1">Uncharacterized protein</fullName>
    </submittedName>
</protein>
<name>A0ABR6UNK0_9PSED</name>
<evidence type="ECO:0000313" key="2">
    <source>
        <dbReference type="Proteomes" id="UP000617171"/>
    </source>
</evidence>
<sequence>MEEKESIQLVIESEQDAINLIELALNGEFKDKDVSFDFQGWPSLDINIKGERYHSTLPVGVMKGLVEYQGVLNRAYALVSENESAKSISDSKRKDLEVVFQVSQGSSEIVGAIAEQFGTLAEQAMLTMSGDELVITILGLGLIFGLSKVALAKFKINGELKAEKQRLDYAENIVEKNVTLSKVNSDLSKALVTVVKGAYDADHLSLGSIDLDEEEIRSITQRTRSSTEKIRIDDLFLVKKLETAANRWKLVFQHPNYGLINVVLYKSQEAERVLDEIQHAFRSETAVHLYMLGAFKGKKLISAAVVGSPTLGLLYEDDEA</sequence>
<comment type="caution">
    <text evidence="1">The sequence shown here is derived from an EMBL/GenBank/DDBJ whole genome shotgun (WGS) entry which is preliminary data.</text>
</comment>
<dbReference type="RefSeq" id="WP_186654648.1">
    <property type="nucleotide sequence ID" value="NZ_JABWQV010000018.1"/>
</dbReference>